<keyword evidence="4" id="KW-1185">Reference proteome</keyword>
<evidence type="ECO:0000313" key="3">
    <source>
        <dbReference type="EMBL" id="EFQ98355.1"/>
    </source>
</evidence>
<evidence type="ECO:0000313" key="4">
    <source>
        <dbReference type="Proteomes" id="UP000002669"/>
    </source>
</evidence>
<feature type="compositionally biased region" description="Low complexity" evidence="1">
    <location>
        <begin position="100"/>
        <end position="109"/>
    </location>
</feature>
<name>E5R0L1_ARTGP</name>
<dbReference type="InParanoid" id="E5R0L1"/>
<dbReference type="GeneID" id="10032634"/>
<reference evidence="4" key="1">
    <citation type="journal article" date="2012" name="MBio">
        <title>Comparative genome analysis of Trichophyton rubrum and related dermatophytes reveals candidate genes involved in infection.</title>
        <authorList>
            <person name="Martinez D.A."/>
            <person name="Oliver B.G."/>
            <person name="Graeser Y."/>
            <person name="Goldberg J.M."/>
            <person name="Li W."/>
            <person name="Martinez-Rossi N.M."/>
            <person name="Monod M."/>
            <person name="Shelest E."/>
            <person name="Barton R.C."/>
            <person name="Birch E."/>
            <person name="Brakhage A.A."/>
            <person name="Chen Z."/>
            <person name="Gurr S.J."/>
            <person name="Heiman D."/>
            <person name="Heitman J."/>
            <person name="Kosti I."/>
            <person name="Rossi A."/>
            <person name="Saif S."/>
            <person name="Samalova M."/>
            <person name="Saunders C.W."/>
            <person name="Shea T."/>
            <person name="Summerbell R.C."/>
            <person name="Xu J."/>
            <person name="Young S."/>
            <person name="Zeng Q."/>
            <person name="Birren B.W."/>
            <person name="Cuomo C.A."/>
            <person name="White T.C."/>
        </authorList>
    </citation>
    <scope>NUCLEOTIDE SEQUENCE [LARGE SCALE GENOMIC DNA]</scope>
    <source>
        <strain evidence="4">ATCC MYA-4604 / CBS 118893</strain>
    </source>
</reference>
<accession>E5R0L1</accession>
<feature type="compositionally biased region" description="Pro residues" evidence="1">
    <location>
        <begin position="88"/>
        <end position="99"/>
    </location>
</feature>
<dbReference type="RefSeq" id="XP_003177307.1">
    <property type="nucleotide sequence ID" value="XM_003177259.1"/>
</dbReference>
<dbReference type="VEuPathDB" id="FungiDB:MGYG_01387"/>
<proteinExistence type="predicted"/>
<gene>
    <name evidence="3" type="ORF">MGYG_01387</name>
</gene>
<keyword evidence="2" id="KW-1133">Transmembrane helix</keyword>
<sequence length="109" mass="12222">MTRLVLRVFSFFFPFYLLLLLTHLLFLVTLLRRPIIVVTFLPAITICYRGGLFDNGSYSPNRLQDELSMRSSDAQVLCYPFATGHLPLPPFPPPPPPPTSSTSAPFSGH</sequence>
<keyword evidence="2" id="KW-0472">Membrane</keyword>
<evidence type="ECO:0000256" key="1">
    <source>
        <dbReference type="SAM" id="MobiDB-lite"/>
    </source>
</evidence>
<keyword evidence="2" id="KW-0812">Transmembrane</keyword>
<dbReference type="HOGENOM" id="CLU_2183313_0_0_1"/>
<organism evidence="4">
    <name type="scientific">Arthroderma gypseum (strain ATCC MYA-4604 / CBS 118893)</name>
    <name type="common">Microsporum gypseum</name>
    <dbReference type="NCBI Taxonomy" id="535722"/>
    <lineage>
        <taxon>Eukaryota</taxon>
        <taxon>Fungi</taxon>
        <taxon>Dikarya</taxon>
        <taxon>Ascomycota</taxon>
        <taxon>Pezizomycotina</taxon>
        <taxon>Eurotiomycetes</taxon>
        <taxon>Eurotiomycetidae</taxon>
        <taxon>Onygenales</taxon>
        <taxon>Arthrodermataceae</taxon>
        <taxon>Nannizzia</taxon>
    </lineage>
</organism>
<dbReference type="Proteomes" id="UP000002669">
    <property type="component" value="Unassembled WGS sequence"/>
</dbReference>
<feature type="transmembrane region" description="Helical" evidence="2">
    <location>
        <begin position="12"/>
        <end position="31"/>
    </location>
</feature>
<protein>
    <submittedName>
        <fullName evidence="3">Uncharacterized protein</fullName>
    </submittedName>
</protein>
<evidence type="ECO:0000256" key="2">
    <source>
        <dbReference type="SAM" id="Phobius"/>
    </source>
</evidence>
<feature type="region of interest" description="Disordered" evidence="1">
    <location>
        <begin position="88"/>
        <end position="109"/>
    </location>
</feature>
<dbReference type="EMBL" id="DS989822">
    <property type="protein sequence ID" value="EFQ98355.1"/>
    <property type="molecule type" value="Genomic_DNA"/>
</dbReference>
<dbReference type="AlphaFoldDB" id="E5R0L1"/>